<feature type="region of interest" description="Disordered" evidence="3">
    <location>
        <begin position="155"/>
        <end position="213"/>
    </location>
</feature>
<dbReference type="SUPFAM" id="SSF56801">
    <property type="entry name" value="Acetyl-CoA synthetase-like"/>
    <property type="match status" value="1"/>
</dbReference>
<dbReference type="InterPro" id="IPR029058">
    <property type="entry name" value="AB_hydrolase_fold"/>
</dbReference>
<dbReference type="InterPro" id="IPR025110">
    <property type="entry name" value="AMP-bd_C"/>
</dbReference>
<dbReference type="NCBIfam" id="TIGR01733">
    <property type="entry name" value="AA-adenyl-dom"/>
    <property type="match status" value="1"/>
</dbReference>
<organism evidence="5 6">
    <name type="scientific">Micromonospora sonneratiae</name>
    <dbReference type="NCBI Taxonomy" id="1184706"/>
    <lineage>
        <taxon>Bacteria</taxon>
        <taxon>Bacillati</taxon>
        <taxon>Actinomycetota</taxon>
        <taxon>Actinomycetes</taxon>
        <taxon>Micromonosporales</taxon>
        <taxon>Micromonosporaceae</taxon>
        <taxon>Micromonospora</taxon>
    </lineage>
</organism>
<evidence type="ECO:0000259" key="4">
    <source>
        <dbReference type="PROSITE" id="PS50075"/>
    </source>
</evidence>
<dbReference type="InterPro" id="IPR006162">
    <property type="entry name" value="Ppantetheine_attach_site"/>
</dbReference>
<reference evidence="6" key="1">
    <citation type="journal article" date="2019" name="Int. J. Syst. Evol. Microbiol.">
        <title>The Global Catalogue of Microorganisms (GCM) 10K type strain sequencing project: providing services to taxonomists for standard genome sequencing and annotation.</title>
        <authorList>
            <consortium name="The Broad Institute Genomics Platform"/>
            <consortium name="The Broad Institute Genome Sequencing Center for Infectious Disease"/>
            <person name="Wu L."/>
            <person name="Ma J."/>
        </authorList>
    </citation>
    <scope>NUCLEOTIDE SEQUENCE [LARGE SCALE GENOMIC DNA]</scope>
    <source>
        <strain evidence="6">JCM 31037</strain>
    </source>
</reference>
<dbReference type="Pfam" id="PF00550">
    <property type="entry name" value="PP-binding"/>
    <property type="match status" value="1"/>
</dbReference>
<dbReference type="EMBL" id="JBHTMP010000118">
    <property type="protein sequence ID" value="MFD1326099.1"/>
    <property type="molecule type" value="Genomic_DNA"/>
</dbReference>
<gene>
    <name evidence="5" type="ORF">ACFQ4H_33980</name>
</gene>
<dbReference type="InterPro" id="IPR036736">
    <property type="entry name" value="ACP-like_sf"/>
</dbReference>
<protein>
    <submittedName>
        <fullName evidence="5">Amino acid adenylation domain-containing protein</fullName>
    </submittedName>
</protein>
<accession>A0ABW3YSB3</accession>
<evidence type="ECO:0000256" key="3">
    <source>
        <dbReference type="SAM" id="MobiDB-lite"/>
    </source>
</evidence>
<comment type="caution">
    <text evidence="5">The sequence shown here is derived from an EMBL/GenBank/DDBJ whole genome shotgun (WGS) entry which is preliminary data.</text>
</comment>
<dbReference type="InterPro" id="IPR009081">
    <property type="entry name" value="PP-bd_ACP"/>
</dbReference>
<dbReference type="Gene3D" id="3.40.50.980">
    <property type="match status" value="2"/>
</dbReference>
<name>A0ABW3YSB3_9ACTN</name>
<evidence type="ECO:0000313" key="5">
    <source>
        <dbReference type="EMBL" id="MFD1326099.1"/>
    </source>
</evidence>
<proteinExistence type="predicted"/>
<evidence type="ECO:0000256" key="2">
    <source>
        <dbReference type="ARBA" id="ARBA00022553"/>
    </source>
</evidence>
<dbReference type="SUPFAM" id="SSF47336">
    <property type="entry name" value="ACP-like"/>
    <property type="match status" value="1"/>
</dbReference>
<dbReference type="RefSeq" id="WP_377579240.1">
    <property type="nucleotide sequence ID" value="NZ_JBHTMP010000118.1"/>
</dbReference>
<dbReference type="PROSITE" id="PS00012">
    <property type="entry name" value="PHOSPHOPANTETHEINE"/>
    <property type="match status" value="1"/>
</dbReference>
<sequence>MTTAKATPHSSESTLPAIAATGHRECPGIRRDGSAVPHAGVPDLVLAHAARTPHATAIRSPYTMTYGQLAERSAVVAAALARAGVRPGDIVGVLMHRSPELITTLLGVLRAGAAYLALDPDDHGERHARLLADARAALVLADPALRAGIPDDVPVLDGDDHGHGHGEDHGHGHGHGEGHGHGDGHAPLPADPPAPDALAYVSYTSGSTGEPKGVAVPHRAVVRLVSDPNWMTIRPDDVFLQLAPVSFDASTMEIWAPLANGAGLALFPPGPVDLAEVAQTLRDQAVTVLWLTAGLFHQMVSAHLDAFAGLRHVIAGGDVIAPQQVRTLLAAHPGVTFTNGYGPTENTTFTTCWTSTVAPALDESVPIGGPINGTGVVVLDADLRPVPVGERGELYATGAGLATGYLHRPGATAERFLPCPLPSAAGQRMYRTGDLARWLPSGDLEFLGRADQQVKIQGYRVEPGAVEAELTRDPRVDQAVVVAQPDGAGGKRLLAYVTLAPGVDAAGIGVRLRERMAATVPDYLVPWAILVRDELPLNRNGKVDRQVLPTATRVARNVWNDFVAPRTPLESTLVEMWGSLLGIEPVGVEDDFFDLGGHSLLAVDLIQALRRDLKVSLQARTLYLQPTVAELARNLQAQPSSSTEVCQP</sequence>
<feature type="domain" description="Carrier" evidence="4">
    <location>
        <begin position="564"/>
        <end position="639"/>
    </location>
</feature>
<evidence type="ECO:0000313" key="6">
    <source>
        <dbReference type="Proteomes" id="UP001597260"/>
    </source>
</evidence>
<dbReference type="SMART" id="SM00823">
    <property type="entry name" value="PKS_PP"/>
    <property type="match status" value="1"/>
</dbReference>
<keyword evidence="6" id="KW-1185">Reference proteome</keyword>
<evidence type="ECO:0000256" key="1">
    <source>
        <dbReference type="ARBA" id="ARBA00022450"/>
    </source>
</evidence>
<dbReference type="InterPro" id="IPR020806">
    <property type="entry name" value="PKS_PP-bd"/>
</dbReference>
<dbReference type="PROSITE" id="PS00455">
    <property type="entry name" value="AMP_BINDING"/>
    <property type="match status" value="1"/>
</dbReference>
<dbReference type="Gene3D" id="2.30.38.10">
    <property type="entry name" value="Luciferase, Domain 3"/>
    <property type="match status" value="1"/>
</dbReference>
<dbReference type="PANTHER" id="PTHR45527">
    <property type="entry name" value="NONRIBOSOMAL PEPTIDE SYNTHETASE"/>
    <property type="match status" value="1"/>
</dbReference>
<dbReference type="Gene3D" id="3.40.50.1820">
    <property type="entry name" value="alpha/beta hydrolase"/>
    <property type="match status" value="1"/>
</dbReference>
<feature type="compositionally biased region" description="Basic and acidic residues" evidence="3">
    <location>
        <begin position="158"/>
        <end position="184"/>
    </location>
</feature>
<dbReference type="InterPro" id="IPR000873">
    <property type="entry name" value="AMP-dep_synth/lig_dom"/>
</dbReference>
<dbReference type="Pfam" id="PF13193">
    <property type="entry name" value="AMP-binding_C"/>
    <property type="match status" value="1"/>
</dbReference>
<dbReference type="PANTHER" id="PTHR45527:SF1">
    <property type="entry name" value="FATTY ACID SYNTHASE"/>
    <property type="match status" value="1"/>
</dbReference>
<dbReference type="Gene3D" id="3.30.300.30">
    <property type="match status" value="1"/>
</dbReference>
<dbReference type="Proteomes" id="UP001597260">
    <property type="component" value="Unassembled WGS sequence"/>
</dbReference>
<dbReference type="InterPro" id="IPR010071">
    <property type="entry name" value="AA_adenyl_dom"/>
</dbReference>
<keyword evidence="2" id="KW-0597">Phosphoprotein</keyword>
<dbReference type="InterPro" id="IPR045851">
    <property type="entry name" value="AMP-bd_C_sf"/>
</dbReference>
<dbReference type="PROSITE" id="PS50075">
    <property type="entry name" value="CARRIER"/>
    <property type="match status" value="1"/>
</dbReference>
<keyword evidence="1" id="KW-0596">Phosphopantetheine</keyword>
<dbReference type="InterPro" id="IPR020845">
    <property type="entry name" value="AMP-binding_CS"/>
</dbReference>
<dbReference type="Pfam" id="PF00501">
    <property type="entry name" value="AMP-binding"/>
    <property type="match status" value="1"/>
</dbReference>